<reference evidence="5 6" key="1">
    <citation type="submission" date="2019-02" db="EMBL/GenBank/DDBJ databases">
        <authorList>
            <person name="Li S.-H."/>
        </authorList>
    </citation>
    <scope>NUCLEOTIDE SEQUENCE [LARGE SCALE GENOMIC DNA]</scope>
    <source>
        <strain evidence="5 6">IMCC14385</strain>
    </source>
</reference>
<dbReference type="Gene3D" id="1.10.260.40">
    <property type="entry name" value="lambda repressor-like DNA-binding domains"/>
    <property type="match status" value="1"/>
</dbReference>
<dbReference type="RefSeq" id="WP_153240479.1">
    <property type="nucleotide sequence ID" value="NZ_CP036422.1"/>
</dbReference>
<evidence type="ECO:0000256" key="3">
    <source>
        <dbReference type="ARBA" id="ARBA00023163"/>
    </source>
</evidence>
<evidence type="ECO:0000256" key="2">
    <source>
        <dbReference type="ARBA" id="ARBA00023125"/>
    </source>
</evidence>
<keyword evidence="2" id="KW-0238">DNA-binding</keyword>
<dbReference type="OrthoDB" id="5718990at2"/>
<organism evidence="5 6">
    <name type="scientific">Halioglobus maricola</name>
    <dbReference type="NCBI Taxonomy" id="2601894"/>
    <lineage>
        <taxon>Bacteria</taxon>
        <taxon>Pseudomonadati</taxon>
        <taxon>Pseudomonadota</taxon>
        <taxon>Gammaproteobacteria</taxon>
        <taxon>Cellvibrionales</taxon>
        <taxon>Halieaceae</taxon>
        <taxon>Halioglobus</taxon>
    </lineage>
</organism>
<keyword evidence="3" id="KW-0804">Transcription</keyword>
<dbReference type="Proteomes" id="UP000326287">
    <property type="component" value="Chromosome"/>
</dbReference>
<dbReference type="InterPro" id="IPR000843">
    <property type="entry name" value="HTH_LacI"/>
</dbReference>
<gene>
    <name evidence="5" type="ORF">EY643_17625</name>
</gene>
<dbReference type="CDD" id="cd01392">
    <property type="entry name" value="HTH_LacI"/>
    <property type="match status" value="1"/>
</dbReference>
<evidence type="ECO:0000313" key="5">
    <source>
        <dbReference type="EMBL" id="QFU77334.1"/>
    </source>
</evidence>
<evidence type="ECO:0000259" key="4">
    <source>
        <dbReference type="PROSITE" id="PS50932"/>
    </source>
</evidence>
<dbReference type="Gene3D" id="3.40.50.2300">
    <property type="match status" value="2"/>
</dbReference>
<dbReference type="GO" id="GO:0000976">
    <property type="term" value="F:transcription cis-regulatory region binding"/>
    <property type="evidence" value="ECO:0007669"/>
    <property type="project" value="TreeGrafter"/>
</dbReference>
<dbReference type="KEGG" id="halc:EY643_17625"/>
<accession>A0A5P9NPX3</accession>
<dbReference type="GO" id="GO:0003700">
    <property type="term" value="F:DNA-binding transcription factor activity"/>
    <property type="evidence" value="ECO:0007669"/>
    <property type="project" value="TreeGrafter"/>
</dbReference>
<keyword evidence="1" id="KW-0805">Transcription regulation</keyword>
<evidence type="ECO:0000313" key="6">
    <source>
        <dbReference type="Proteomes" id="UP000326287"/>
    </source>
</evidence>
<dbReference type="InterPro" id="IPR010982">
    <property type="entry name" value="Lambda_DNA-bd_dom_sf"/>
</dbReference>
<protein>
    <submittedName>
        <fullName evidence="5">LacI family transcriptional regulator</fullName>
    </submittedName>
</protein>
<dbReference type="Pfam" id="PF00356">
    <property type="entry name" value="LacI"/>
    <property type="match status" value="1"/>
</dbReference>
<dbReference type="PROSITE" id="PS50932">
    <property type="entry name" value="HTH_LACI_2"/>
    <property type="match status" value="1"/>
</dbReference>
<sequence>MANIREVSRIAGVSTATVSRALSTPDKVSKKTLAKVEQAVAQAGYRPNLMARNFRSTRAYALLVLVPDITNLFFAELIQAIEDTAQRAGYSVLLGDTRDSHKREEDYIQLVETRQADGIIQLRPYRPGEQPAQGLNVVSAAGCSDAPCFGARIDNRAAACALVTQLISIGHQRIGIVGGLSDNPHHLERLSGYRQALETAGIEEHANLLQEGDFTLGAGYQAGQYFAALPHEQRPTALFCMNDDMALGAMRALREAGLSIPGDMSIAGFDNCEYARYANPPLTTIAQPAREMGQAAAETLISMIEGNPAPQQDLVLPFELVLRDSVGPPTQPASV</sequence>
<dbReference type="SMART" id="SM00354">
    <property type="entry name" value="HTH_LACI"/>
    <property type="match status" value="1"/>
</dbReference>
<dbReference type="AlphaFoldDB" id="A0A5P9NPX3"/>
<dbReference type="SUPFAM" id="SSF53822">
    <property type="entry name" value="Periplasmic binding protein-like I"/>
    <property type="match status" value="1"/>
</dbReference>
<dbReference type="PANTHER" id="PTHR30146:SF109">
    <property type="entry name" value="HTH-TYPE TRANSCRIPTIONAL REGULATOR GALS"/>
    <property type="match status" value="1"/>
</dbReference>
<dbReference type="SUPFAM" id="SSF47413">
    <property type="entry name" value="lambda repressor-like DNA-binding domains"/>
    <property type="match status" value="1"/>
</dbReference>
<keyword evidence="6" id="KW-1185">Reference proteome</keyword>
<feature type="domain" description="HTH lacI-type" evidence="4">
    <location>
        <begin position="2"/>
        <end position="56"/>
    </location>
</feature>
<dbReference type="Pfam" id="PF13377">
    <property type="entry name" value="Peripla_BP_3"/>
    <property type="match status" value="1"/>
</dbReference>
<dbReference type="InterPro" id="IPR028082">
    <property type="entry name" value="Peripla_BP_I"/>
</dbReference>
<dbReference type="CDD" id="cd06284">
    <property type="entry name" value="PBP1_LacI-like"/>
    <property type="match status" value="1"/>
</dbReference>
<dbReference type="PANTHER" id="PTHR30146">
    <property type="entry name" value="LACI-RELATED TRANSCRIPTIONAL REPRESSOR"/>
    <property type="match status" value="1"/>
</dbReference>
<dbReference type="EMBL" id="CP036422">
    <property type="protein sequence ID" value="QFU77334.1"/>
    <property type="molecule type" value="Genomic_DNA"/>
</dbReference>
<dbReference type="InterPro" id="IPR046335">
    <property type="entry name" value="LacI/GalR-like_sensor"/>
</dbReference>
<evidence type="ECO:0000256" key="1">
    <source>
        <dbReference type="ARBA" id="ARBA00023015"/>
    </source>
</evidence>
<name>A0A5P9NPX3_9GAMM</name>
<proteinExistence type="predicted"/>